<dbReference type="EMBL" id="JAUNZN010000004">
    <property type="protein sequence ID" value="KAK4823095.1"/>
    <property type="molecule type" value="Genomic_DNA"/>
</dbReference>
<reference evidence="1 2" key="1">
    <citation type="journal article" date="2023" name="J. Hered.">
        <title>Chromosome-level genome of the wood stork (Mycteria americana) provides insight into avian chromosome evolution.</title>
        <authorList>
            <person name="Flamio R. Jr."/>
            <person name="Ramstad K.M."/>
        </authorList>
    </citation>
    <scope>NUCLEOTIDE SEQUENCE [LARGE SCALE GENOMIC DNA]</scope>
    <source>
        <strain evidence="1">JAX WOST 10</strain>
    </source>
</reference>
<name>A0AAN7NC66_MYCAM</name>
<evidence type="ECO:0000313" key="2">
    <source>
        <dbReference type="Proteomes" id="UP001333110"/>
    </source>
</evidence>
<protein>
    <submittedName>
        <fullName evidence="1">Uncharacterized protein</fullName>
    </submittedName>
</protein>
<proteinExistence type="predicted"/>
<comment type="caution">
    <text evidence="1">The sequence shown here is derived from an EMBL/GenBank/DDBJ whole genome shotgun (WGS) entry which is preliminary data.</text>
</comment>
<organism evidence="1 2">
    <name type="scientific">Mycteria americana</name>
    <name type="common">Wood stork</name>
    <dbReference type="NCBI Taxonomy" id="33587"/>
    <lineage>
        <taxon>Eukaryota</taxon>
        <taxon>Metazoa</taxon>
        <taxon>Chordata</taxon>
        <taxon>Craniata</taxon>
        <taxon>Vertebrata</taxon>
        <taxon>Euteleostomi</taxon>
        <taxon>Archelosauria</taxon>
        <taxon>Archosauria</taxon>
        <taxon>Dinosauria</taxon>
        <taxon>Saurischia</taxon>
        <taxon>Theropoda</taxon>
        <taxon>Coelurosauria</taxon>
        <taxon>Aves</taxon>
        <taxon>Neognathae</taxon>
        <taxon>Neoaves</taxon>
        <taxon>Aequornithes</taxon>
        <taxon>Ciconiiformes</taxon>
        <taxon>Ciconiidae</taxon>
        <taxon>Mycteria</taxon>
    </lineage>
</organism>
<dbReference type="Proteomes" id="UP001333110">
    <property type="component" value="Unassembled WGS sequence"/>
</dbReference>
<accession>A0AAN7NC66</accession>
<gene>
    <name evidence="1" type="ORF">QYF61_025833</name>
</gene>
<dbReference type="AlphaFoldDB" id="A0AAN7NC66"/>
<evidence type="ECO:0000313" key="1">
    <source>
        <dbReference type="EMBL" id="KAK4823095.1"/>
    </source>
</evidence>
<sequence>MRTGGGRGRIPSFFPRKNSAGGFLLFLGGRGRTHKGDVSCKICKRISAVVQVSTLSPGCSDAGITEPVPLEGGEAKQLGSLSREGGTDKAIGKGAQALSLWSVKERYPFEEDVICHPGKWTTMERGIHYLRELAMLEVIYDDLDNDEFPKDPDEVKCT</sequence>
<keyword evidence="2" id="KW-1185">Reference proteome</keyword>